<dbReference type="KEGG" id="jsv:CNX70_08005"/>
<name>A0A290WTC4_9BURK</name>
<evidence type="ECO:0000313" key="1">
    <source>
        <dbReference type="EMBL" id="ATD60142.1"/>
    </source>
</evidence>
<proteinExistence type="predicted"/>
<evidence type="ECO:0000313" key="2">
    <source>
        <dbReference type="Proteomes" id="UP000218437"/>
    </source>
</evidence>
<sequence length="154" mass="16279">MRNFYSKATGGFYPESKQAVYETAGTWPEDAVAVTPEEEAVLRTPTLVDESFAALSARYFDSVRTAREVVLNRLAGIGMAALANDDAAAVQAIHRARADLLDITSCTAVAAAQDIEALQAAVSAEYARIAATLPDEARRAFTDAGITLTAPATP</sequence>
<dbReference type="Proteomes" id="UP000218437">
    <property type="component" value="Chromosome"/>
</dbReference>
<accession>A0A290WTC4</accession>
<protein>
    <submittedName>
        <fullName evidence="1">Uncharacterized protein</fullName>
    </submittedName>
</protein>
<keyword evidence="2" id="KW-1185">Reference proteome</keyword>
<organism evidence="1 2">
    <name type="scientific">Janthinobacterium svalbardensis</name>
    <dbReference type="NCBI Taxonomy" id="368607"/>
    <lineage>
        <taxon>Bacteria</taxon>
        <taxon>Pseudomonadati</taxon>
        <taxon>Pseudomonadota</taxon>
        <taxon>Betaproteobacteria</taxon>
        <taxon>Burkholderiales</taxon>
        <taxon>Oxalobacteraceae</taxon>
        <taxon>Janthinobacterium</taxon>
    </lineage>
</organism>
<gene>
    <name evidence="1" type="ORF">CNX70_08005</name>
</gene>
<reference evidence="1 2" key="1">
    <citation type="submission" date="2017-09" db="EMBL/GenBank/DDBJ databases">
        <title>Complete genome sequence of Janthinobacterium svalbardensis PAMC 27463.</title>
        <authorList>
            <person name="Cho Y.-J."/>
            <person name="Cho A."/>
            <person name="Kim O.-S."/>
            <person name="Lee J.-I."/>
        </authorList>
    </citation>
    <scope>NUCLEOTIDE SEQUENCE [LARGE SCALE GENOMIC DNA]</scope>
    <source>
        <strain evidence="1 2">PAMC 27463</strain>
    </source>
</reference>
<dbReference type="EMBL" id="CP023422">
    <property type="protein sequence ID" value="ATD60142.1"/>
    <property type="molecule type" value="Genomic_DNA"/>
</dbReference>
<dbReference type="RefSeq" id="WP_096234273.1">
    <property type="nucleotide sequence ID" value="NZ_CP023422.1"/>
</dbReference>
<dbReference type="AlphaFoldDB" id="A0A290WTC4"/>